<sequence length="365" mass="38636">LASVLVLVCVGASSLPGNSSNTSAVSHRDSRVFFLFPLFTPFRRRACLAGTALSQRGVCHTAYQCTLRGGVASGSCANGRGVCCVFQYSCDGISNANNYTYFTSPNYPSVYAGGSRCSITLTRANYTVCQIRINMLEFSLAPPVYDGTCSNDFMSTSASSIRICGENRGQHIFVDFLSGTTFTLSIDTSTAYTFDRTWYLELVQIPCSNGVPLGCRQYYNTTSGVVSSFNYAATASTSVNAIDGSPGNRQIAGLNYGVCIRPVAGYCSIEWSANAASLYSFTVSGDTNALDTTILGTATAAVTGSNCTTNFVVIPSPSQAGVRVPYDRFCGNGFVTTTSTGMPYTLYVTTAAVSATSTAVDIDNR</sequence>
<accession>A0A1B6KTT0</accession>
<dbReference type="SUPFAM" id="SSF49854">
    <property type="entry name" value="Spermadhesin, CUB domain"/>
    <property type="match status" value="1"/>
</dbReference>
<evidence type="ECO:0000313" key="5">
    <source>
        <dbReference type="EMBL" id="JAT14654.1"/>
    </source>
</evidence>
<proteinExistence type="predicted"/>
<gene>
    <name evidence="5" type="ORF">g.53763</name>
</gene>
<name>A0A1B6KTT0_9HEMI</name>
<feature type="non-terminal residue" evidence="5">
    <location>
        <position position="365"/>
    </location>
</feature>
<feature type="signal peptide" evidence="3">
    <location>
        <begin position="1"/>
        <end position="19"/>
    </location>
</feature>
<dbReference type="PANTHER" id="PTHR33236:SF5">
    <property type="entry name" value="CUB DOMAIN-CONTAINING PROTEIN"/>
    <property type="match status" value="1"/>
</dbReference>
<feature type="domain" description="CUB" evidence="4">
    <location>
        <begin position="90"/>
        <end position="222"/>
    </location>
</feature>
<protein>
    <recommendedName>
        <fullName evidence="4">CUB domain-containing protein</fullName>
    </recommendedName>
</protein>
<dbReference type="PROSITE" id="PS01180">
    <property type="entry name" value="CUB"/>
    <property type="match status" value="1"/>
</dbReference>
<keyword evidence="1 2" id="KW-1015">Disulfide bond</keyword>
<comment type="caution">
    <text evidence="2">Lacks conserved residue(s) required for the propagation of feature annotation.</text>
</comment>
<evidence type="ECO:0000256" key="1">
    <source>
        <dbReference type="ARBA" id="ARBA00023157"/>
    </source>
</evidence>
<feature type="non-terminal residue" evidence="5">
    <location>
        <position position="1"/>
    </location>
</feature>
<evidence type="ECO:0000259" key="4">
    <source>
        <dbReference type="PROSITE" id="PS01180"/>
    </source>
</evidence>
<dbReference type="PANTHER" id="PTHR33236">
    <property type="entry name" value="INTRAFLAGELLAR TRANSPORT PROTEIN 122 FAMILY PROTEIN-RELATED"/>
    <property type="match status" value="1"/>
</dbReference>
<dbReference type="EMBL" id="GEBQ01025323">
    <property type="protein sequence ID" value="JAT14654.1"/>
    <property type="molecule type" value="Transcribed_RNA"/>
</dbReference>
<feature type="chain" id="PRO_5008586911" description="CUB domain-containing protein" evidence="3">
    <location>
        <begin position="20"/>
        <end position="365"/>
    </location>
</feature>
<keyword evidence="3" id="KW-0732">Signal</keyword>
<evidence type="ECO:0000256" key="2">
    <source>
        <dbReference type="PROSITE-ProRule" id="PRU00059"/>
    </source>
</evidence>
<dbReference type="InterPro" id="IPR058698">
    <property type="entry name" value="CUB_metazoa"/>
</dbReference>
<dbReference type="Pfam" id="PF26080">
    <property type="entry name" value="CUB_animal"/>
    <property type="match status" value="1"/>
</dbReference>
<evidence type="ECO:0000256" key="3">
    <source>
        <dbReference type="SAM" id="SignalP"/>
    </source>
</evidence>
<dbReference type="InterPro" id="IPR000859">
    <property type="entry name" value="CUB_dom"/>
</dbReference>
<dbReference type="AlphaFoldDB" id="A0A1B6KTT0"/>
<reference evidence="5" key="1">
    <citation type="submission" date="2015-11" db="EMBL/GenBank/DDBJ databases">
        <title>De novo transcriptome assembly of four potential Pierce s Disease insect vectors from Arizona vineyards.</title>
        <authorList>
            <person name="Tassone E.E."/>
        </authorList>
    </citation>
    <scope>NUCLEOTIDE SEQUENCE</scope>
</reference>
<dbReference type="Gene3D" id="2.60.120.290">
    <property type="entry name" value="Spermadhesin, CUB domain"/>
    <property type="match status" value="1"/>
</dbReference>
<feature type="disulfide bond" evidence="2">
    <location>
        <begin position="90"/>
        <end position="117"/>
    </location>
</feature>
<dbReference type="InterPro" id="IPR035914">
    <property type="entry name" value="Sperma_CUB_dom_sf"/>
</dbReference>
<organism evidence="5">
    <name type="scientific">Graphocephala atropunctata</name>
    <dbReference type="NCBI Taxonomy" id="36148"/>
    <lineage>
        <taxon>Eukaryota</taxon>
        <taxon>Metazoa</taxon>
        <taxon>Ecdysozoa</taxon>
        <taxon>Arthropoda</taxon>
        <taxon>Hexapoda</taxon>
        <taxon>Insecta</taxon>
        <taxon>Pterygota</taxon>
        <taxon>Neoptera</taxon>
        <taxon>Paraneoptera</taxon>
        <taxon>Hemiptera</taxon>
        <taxon>Auchenorrhyncha</taxon>
        <taxon>Membracoidea</taxon>
        <taxon>Cicadellidae</taxon>
        <taxon>Cicadellinae</taxon>
        <taxon>Cicadellini</taxon>
        <taxon>Graphocephala</taxon>
    </lineage>
</organism>